<reference evidence="6" key="2">
    <citation type="submission" date="2020-04" db="EMBL/GenBank/DDBJ databases">
        <authorList>
            <consortium name="NCBI Genome Project"/>
        </authorList>
    </citation>
    <scope>NUCLEOTIDE SEQUENCE</scope>
    <source>
        <strain evidence="6">CBS 304.34</strain>
    </source>
</reference>
<evidence type="ECO:0000313" key="5">
    <source>
        <dbReference type="Proteomes" id="UP000504636"/>
    </source>
</evidence>
<evidence type="ECO:0000256" key="1">
    <source>
        <dbReference type="ARBA" id="ARBA00022723"/>
    </source>
</evidence>
<sequence length="125" mass="14214">MADLYLFLELVELLKNTERRGWVIRGVPNPESVCDHMYHMALMCRAVPGFDEETRTKAEYMALVHDMGEALVGDIAPSDGISAEEKYTREEMALKFLACTITQVAALQPRINNLYARKLLSEHQL</sequence>
<dbReference type="OrthoDB" id="442176at2759"/>
<dbReference type="GO" id="GO:0005737">
    <property type="term" value="C:cytoplasm"/>
    <property type="evidence" value="ECO:0007669"/>
    <property type="project" value="TreeGrafter"/>
</dbReference>
<accession>A0A6A6YCP0</accession>
<dbReference type="RefSeq" id="XP_033573302.1">
    <property type="nucleotide sequence ID" value="XM_033720665.1"/>
</dbReference>
<evidence type="ECO:0000256" key="2">
    <source>
        <dbReference type="ARBA" id="ARBA00022801"/>
    </source>
</evidence>
<dbReference type="AlphaFoldDB" id="A0A6A6YCP0"/>
<dbReference type="GO" id="GO:0002953">
    <property type="term" value="F:5'-deoxynucleotidase activity"/>
    <property type="evidence" value="ECO:0007669"/>
    <property type="project" value="InterPro"/>
</dbReference>
<dbReference type="EMBL" id="MU003707">
    <property type="protein sequence ID" value="KAF2806338.1"/>
    <property type="molecule type" value="Genomic_DNA"/>
</dbReference>
<dbReference type="Pfam" id="PF13023">
    <property type="entry name" value="HD_3"/>
    <property type="match status" value="1"/>
</dbReference>
<reference evidence="6" key="3">
    <citation type="submission" date="2025-04" db="UniProtKB">
        <authorList>
            <consortium name="RefSeq"/>
        </authorList>
    </citation>
    <scope>IDENTIFICATION</scope>
    <source>
        <strain evidence="6">CBS 304.34</strain>
    </source>
</reference>
<dbReference type="InterPro" id="IPR006674">
    <property type="entry name" value="HD_domain"/>
</dbReference>
<dbReference type="Proteomes" id="UP000504636">
    <property type="component" value="Unplaced"/>
</dbReference>
<keyword evidence="5" id="KW-1185">Reference proteome</keyword>
<dbReference type="Gene3D" id="1.10.3210.10">
    <property type="entry name" value="Hypothetical protein af1432"/>
    <property type="match status" value="1"/>
</dbReference>
<gene>
    <name evidence="4 6" type="ORF">BDZ99DRAFT_465954</name>
</gene>
<evidence type="ECO:0000259" key="3">
    <source>
        <dbReference type="Pfam" id="PF13023"/>
    </source>
</evidence>
<dbReference type="InterPro" id="IPR039356">
    <property type="entry name" value="YfbR/HDDC2"/>
</dbReference>
<dbReference type="GO" id="GO:0046872">
    <property type="term" value="F:metal ion binding"/>
    <property type="evidence" value="ECO:0007669"/>
    <property type="project" value="UniProtKB-KW"/>
</dbReference>
<name>A0A6A6YCP0_9PEZI</name>
<keyword evidence="2" id="KW-0378">Hydrolase</keyword>
<keyword evidence="1" id="KW-0479">Metal-binding</keyword>
<dbReference type="SUPFAM" id="SSF109604">
    <property type="entry name" value="HD-domain/PDEase-like"/>
    <property type="match status" value="1"/>
</dbReference>
<evidence type="ECO:0000313" key="4">
    <source>
        <dbReference type="EMBL" id="KAF2806338.1"/>
    </source>
</evidence>
<dbReference type="PANTHER" id="PTHR11845">
    <property type="entry name" value="5'-DEOXYNUCLEOTIDASE HDDC2"/>
    <property type="match status" value="1"/>
</dbReference>
<proteinExistence type="predicted"/>
<organism evidence="4">
    <name type="scientific">Mytilinidion resinicola</name>
    <dbReference type="NCBI Taxonomy" id="574789"/>
    <lineage>
        <taxon>Eukaryota</taxon>
        <taxon>Fungi</taxon>
        <taxon>Dikarya</taxon>
        <taxon>Ascomycota</taxon>
        <taxon>Pezizomycotina</taxon>
        <taxon>Dothideomycetes</taxon>
        <taxon>Pleosporomycetidae</taxon>
        <taxon>Mytilinidiales</taxon>
        <taxon>Mytilinidiaceae</taxon>
        <taxon>Mytilinidion</taxon>
    </lineage>
</organism>
<dbReference type="PANTHER" id="PTHR11845:SF13">
    <property type="entry name" value="5'-DEOXYNUCLEOTIDASE HDDC2"/>
    <property type="match status" value="1"/>
</dbReference>
<feature type="domain" description="HD" evidence="3">
    <location>
        <begin position="12"/>
        <end position="100"/>
    </location>
</feature>
<protein>
    <recommendedName>
        <fullName evidence="3">HD domain-containing protein</fullName>
    </recommendedName>
</protein>
<dbReference type="GeneID" id="54461558"/>
<reference evidence="4 6" key="1">
    <citation type="journal article" date="2020" name="Stud. Mycol.">
        <title>101 Dothideomycetes genomes: a test case for predicting lifestyles and emergence of pathogens.</title>
        <authorList>
            <person name="Haridas S."/>
            <person name="Albert R."/>
            <person name="Binder M."/>
            <person name="Bloem J."/>
            <person name="Labutti K."/>
            <person name="Salamov A."/>
            <person name="Andreopoulos B."/>
            <person name="Baker S."/>
            <person name="Barry K."/>
            <person name="Bills G."/>
            <person name="Bluhm B."/>
            <person name="Cannon C."/>
            <person name="Castanera R."/>
            <person name="Culley D."/>
            <person name="Daum C."/>
            <person name="Ezra D."/>
            <person name="Gonzalez J."/>
            <person name="Henrissat B."/>
            <person name="Kuo A."/>
            <person name="Liang C."/>
            <person name="Lipzen A."/>
            <person name="Lutzoni F."/>
            <person name="Magnuson J."/>
            <person name="Mondo S."/>
            <person name="Nolan M."/>
            <person name="Ohm R."/>
            <person name="Pangilinan J."/>
            <person name="Park H.-J."/>
            <person name="Ramirez L."/>
            <person name="Alfaro M."/>
            <person name="Sun H."/>
            <person name="Tritt A."/>
            <person name="Yoshinaga Y."/>
            <person name="Zwiers L.-H."/>
            <person name="Turgeon B."/>
            <person name="Goodwin S."/>
            <person name="Spatafora J."/>
            <person name="Crous P."/>
            <person name="Grigoriev I."/>
        </authorList>
    </citation>
    <scope>NUCLEOTIDE SEQUENCE</scope>
    <source>
        <strain evidence="4 6">CBS 304.34</strain>
    </source>
</reference>
<evidence type="ECO:0000313" key="6">
    <source>
        <dbReference type="RefSeq" id="XP_033573302.1"/>
    </source>
</evidence>